<name>A0A382ZDV5_9ZZZZ</name>
<dbReference type="AlphaFoldDB" id="A0A382ZDV5"/>
<protein>
    <submittedName>
        <fullName evidence="1">Uncharacterized protein</fullName>
    </submittedName>
</protein>
<reference evidence="1" key="1">
    <citation type="submission" date="2018-05" db="EMBL/GenBank/DDBJ databases">
        <authorList>
            <person name="Lanie J.A."/>
            <person name="Ng W.-L."/>
            <person name="Kazmierczak K.M."/>
            <person name="Andrzejewski T.M."/>
            <person name="Davidsen T.M."/>
            <person name="Wayne K.J."/>
            <person name="Tettelin H."/>
            <person name="Glass J.I."/>
            <person name="Rusch D."/>
            <person name="Podicherti R."/>
            <person name="Tsui H.-C.T."/>
            <person name="Winkler M.E."/>
        </authorList>
    </citation>
    <scope>NUCLEOTIDE SEQUENCE</scope>
</reference>
<feature type="non-terminal residue" evidence="1">
    <location>
        <position position="29"/>
    </location>
</feature>
<sequence length="29" mass="3145">MFSHRPCGGIPILAFLLLFTSLLGGKEEP</sequence>
<proteinExistence type="predicted"/>
<organism evidence="1">
    <name type="scientific">marine metagenome</name>
    <dbReference type="NCBI Taxonomy" id="408172"/>
    <lineage>
        <taxon>unclassified sequences</taxon>
        <taxon>metagenomes</taxon>
        <taxon>ecological metagenomes</taxon>
    </lineage>
</organism>
<gene>
    <name evidence="1" type="ORF">METZ01_LOCUS446525</name>
</gene>
<dbReference type="EMBL" id="UINC01183099">
    <property type="protein sequence ID" value="SVD93671.1"/>
    <property type="molecule type" value="Genomic_DNA"/>
</dbReference>
<accession>A0A382ZDV5</accession>
<evidence type="ECO:0000313" key="1">
    <source>
        <dbReference type="EMBL" id="SVD93671.1"/>
    </source>
</evidence>